<sequence length="111" mass="13455">MRIINIHRSLHYSRVLRKYRDIKLILFSKEECGLCDSAKQVMTQVLKLPEFKSTQFEITDITDPRNTEWWNKYCFDVPVLHIQDKNNPEKLEKIFHRFNEKQVVQVVKTFK</sequence>
<proteinExistence type="inferred from homology"/>
<evidence type="ECO:0000313" key="2">
    <source>
        <dbReference type="EMBL" id="AET38673.1"/>
    </source>
</evidence>
<dbReference type="AlphaFoldDB" id="G8JRA4"/>
<name>G8JRA4_ERECY</name>
<dbReference type="InParanoid" id="G8JRA4"/>
<accession>G8JRA4</accession>
<keyword evidence="3" id="KW-1185">Reference proteome</keyword>
<keyword evidence="1" id="KW-0813">Transport</keyword>
<dbReference type="PANTHER" id="PTHR33558:SF1">
    <property type="entry name" value="GLUTAREDOXIN-LIKE PROTEIN C5ORF63 HOMOLOG"/>
    <property type="match status" value="1"/>
</dbReference>
<evidence type="ECO:0000256" key="1">
    <source>
        <dbReference type="RuleBase" id="RU363082"/>
    </source>
</evidence>
<dbReference type="KEGG" id="erc:Ecym_3172"/>
<comment type="similarity">
    <text evidence="1">Belongs to the glutaredoxin family.</text>
</comment>
<dbReference type="InterPro" id="IPR052565">
    <property type="entry name" value="Glutaredoxin-like_YDR286C"/>
</dbReference>
<evidence type="ECO:0000313" key="3">
    <source>
        <dbReference type="Proteomes" id="UP000006790"/>
    </source>
</evidence>
<dbReference type="InterPro" id="IPR036249">
    <property type="entry name" value="Thioredoxin-like_sf"/>
</dbReference>
<dbReference type="Pfam" id="PF05768">
    <property type="entry name" value="Glrx-like"/>
    <property type="match status" value="1"/>
</dbReference>
<dbReference type="Proteomes" id="UP000006790">
    <property type="component" value="Chromosome 3"/>
</dbReference>
<dbReference type="Gene3D" id="3.40.30.10">
    <property type="entry name" value="Glutaredoxin"/>
    <property type="match status" value="1"/>
</dbReference>
<organism evidence="2 3">
    <name type="scientific">Eremothecium cymbalariae (strain CBS 270.75 / DBVPG 7215 / KCTC 17166 / NRRL Y-17582)</name>
    <name type="common">Yeast</name>
    <dbReference type="NCBI Taxonomy" id="931890"/>
    <lineage>
        <taxon>Eukaryota</taxon>
        <taxon>Fungi</taxon>
        <taxon>Dikarya</taxon>
        <taxon>Ascomycota</taxon>
        <taxon>Saccharomycotina</taxon>
        <taxon>Saccharomycetes</taxon>
        <taxon>Saccharomycetales</taxon>
        <taxon>Saccharomycetaceae</taxon>
        <taxon>Eremothecium</taxon>
    </lineage>
</organism>
<protein>
    <recommendedName>
        <fullName evidence="1">Glutaredoxin-like protein</fullName>
    </recommendedName>
</protein>
<dbReference type="OrthoDB" id="429967at2759"/>
<dbReference type="eggNOG" id="ENOG502SC8X">
    <property type="taxonomic scope" value="Eukaryota"/>
</dbReference>
<dbReference type="InterPro" id="IPR008554">
    <property type="entry name" value="Glutaredoxin-like"/>
</dbReference>
<reference evidence="3" key="1">
    <citation type="journal article" date="2012" name="G3 (Bethesda)">
        <title>Pichia sorbitophila, an interspecies yeast hybrid reveals early steps of genome resolution following polyploidization.</title>
        <authorList>
            <person name="Leh Louis V."/>
            <person name="Despons L."/>
            <person name="Friedrich A."/>
            <person name="Martin T."/>
            <person name="Durrens P."/>
            <person name="Casaregola S."/>
            <person name="Neuveglise C."/>
            <person name="Fairhead C."/>
            <person name="Marck C."/>
            <person name="Cruz J.A."/>
            <person name="Straub M.L."/>
            <person name="Kugler V."/>
            <person name="Sacerdot C."/>
            <person name="Uzunov Z."/>
            <person name="Thierry A."/>
            <person name="Weiss S."/>
            <person name="Bleykasten C."/>
            <person name="De Montigny J."/>
            <person name="Jacques N."/>
            <person name="Jung P."/>
            <person name="Lemaire M."/>
            <person name="Mallet S."/>
            <person name="Morel G."/>
            <person name="Richard G.F."/>
            <person name="Sarkar A."/>
            <person name="Savel G."/>
            <person name="Schacherer J."/>
            <person name="Seret M.L."/>
            <person name="Talla E."/>
            <person name="Samson G."/>
            <person name="Jubin C."/>
            <person name="Poulain J."/>
            <person name="Vacherie B."/>
            <person name="Barbe V."/>
            <person name="Pelletier E."/>
            <person name="Sherman D.J."/>
            <person name="Westhof E."/>
            <person name="Weissenbach J."/>
            <person name="Baret P.V."/>
            <person name="Wincker P."/>
            <person name="Gaillardin C."/>
            <person name="Dujon B."/>
            <person name="Souciet J.L."/>
        </authorList>
    </citation>
    <scope>NUCLEOTIDE SEQUENCE [LARGE SCALE GENOMIC DNA]</scope>
    <source>
        <strain evidence="3">CBS 270.75 / DBVPG 7215 / KCTC 17166 / NRRL Y-17582</strain>
    </source>
</reference>
<dbReference type="GeneID" id="11470932"/>
<gene>
    <name evidence="2" type="ordered locus">Ecym_3172</name>
</gene>
<dbReference type="RefSeq" id="XP_003645490.1">
    <property type="nucleotide sequence ID" value="XM_003645442.1"/>
</dbReference>
<dbReference type="PANTHER" id="PTHR33558">
    <property type="entry name" value="GLUTAREDOXIN-LIKE PROTEIN C5ORF63 HOMOLOG"/>
    <property type="match status" value="1"/>
</dbReference>
<keyword evidence="1" id="KW-0249">Electron transport</keyword>
<dbReference type="EMBL" id="CP002499">
    <property type="protein sequence ID" value="AET38673.1"/>
    <property type="molecule type" value="Genomic_DNA"/>
</dbReference>
<dbReference type="OMA" id="DIYCYDV"/>
<dbReference type="HOGENOM" id="CLU_125054_0_3_1"/>
<dbReference type="SUPFAM" id="SSF52833">
    <property type="entry name" value="Thioredoxin-like"/>
    <property type="match status" value="1"/>
</dbReference>